<dbReference type="InterPro" id="IPR010662">
    <property type="entry name" value="RBBP9/YdeN"/>
</dbReference>
<dbReference type="Gene3D" id="3.40.50.1820">
    <property type="entry name" value="alpha/beta hydrolase"/>
    <property type="match status" value="1"/>
</dbReference>
<dbReference type="PANTHER" id="PTHR15394:SF3">
    <property type="entry name" value="SERINE HYDROLASE RBBP9"/>
    <property type="match status" value="1"/>
</dbReference>
<comment type="caution">
    <text evidence="1">The sequence shown here is derived from an EMBL/GenBank/DDBJ whole genome shotgun (WGS) entry which is preliminary data.</text>
</comment>
<dbReference type="Proteomes" id="UP000177913">
    <property type="component" value="Unassembled WGS sequence"/>
</dbReference>
<dbReference type="AlphaFoldDB" id="A0A1F7H116"/>
<dbReference type="InterPro" id="IPR029058">
    <property type="entry name" value="AB_hydrolase_fold"/>
</dbReference>
<sequence>MNKKALILHAWYNKHEDHWYPWLNKELQNKGFETYLPEIPTFNTNLPSLTASLKFTDNLKIIDNKTIVIGHSLGCLLAMRLAEKYPYQKMFLVAGWDFDDLTYEHRLFWKTKINHKKIKKNVKEIYCISSDNDPYTTAFTVEEMNKRLGGKFILIKGAGHFTEKDGVKKIPDLLQYI</sequence>
<protein>
    <recommendedName>
        <fullName evidence="3">Alpha/beta hydrolase</fullName>
    </recommendedName>
</protein>
<evidence type="ECO:0000313" key="2">
    <source>
        <dbReference type="Proteomes" id="UP000177913"/>
    </source>
</evidence>
<dbReference type="Pfam" id="PF06821">
    <property type="entry name" value="Ser_hydrolase"/>
    <property type="match status" value="1"/>
</dbReference>
<dbReference type="GO" id="GO:0016787">
    <property type="term" value="F:hydrolase activity"/>
    <property type="evidence" value="ECO:0007669"/>
    <property type="project" value="InterPro"/>
</dbReference>
<gene>
    <name evidence="1" type="ORF">A3C25_06145</name>
</gene>
<reference evidence="1 2" key="1">
    <citation type="journal article" date="2016" name="Nat. Commun.">
        <title>Thousands of microbial genomes shed light on interconnected biogeochemical processes in an aquifer system.</title>
        <authorList>
            <person name="Anantharaman K."/>
            <person name="Brown C.T."/>
            <person name="Hug L.A."/>
            <person name="Sharon I."/>
            <person name="Castelle C.J."/>
            <person name="Probst A.J."/>
            <person name="Thomas B.C."/>
            <person name="Singh A."/>
            <person name="Wilkins M.J."/>
            <person name="Karaoz U."/>
            <person name="Brodie E.L."/>
            <person name="Williams K.H."/>
            <person name="Hubbard S.S."/>
            <person name="Banfield J.F."/>
        </authorList>
    </citation>
    <scope>NUCLEOTIDE SEQUENCE [LARGE SCALE GENOMIC DNA]</scope>
</reference>
<dbReference type="PANTHER" id="PTHR15394">
    <property type="entry name" value="SERINE HYDROLASE RBBP9"/>
    <property type="match status" value="1"/>
</dbReference>
<dbReference type="SUPFAM" id="SSF53474">
    <property type="entry name" value="alpha/beta-Hydrolases"/>
    <property type="match status" value="1"/>
</dbReference>
<name>A0A1F7H116_9BACT</name>
<accession>A0A1F7H116</accession>
<evidence type="ECO:0008006" key="3">
    <source>
        <dbReference type="Google" id="ProtNLM"/>
    </source>
</evidence>
<dbReference type="EMBL" id="MFZO01000030">
    <property type="protein sequence ID" value="OGK24743.1"/>
    <property type="molecule type" value="Genomic_DNA"/>
</dbReference>
<evidence type="ECO:0000313" key="1">
    <source>
        <dbReference type="EMBL" id="OGK24743.1"/>
    </source>
</evidence>
<proteinExistence type="predicted"/>
<organism evidence="1 2">
    <name type="scientific">Candidatus Roizmanbacteria bacterium RIFCSPHIGHO2_02_FULL_38_11</name>
    <dbReference type="NCBI Taxonomy" id="1802039"/>
    <lineage>
        <taxon>Bacteria</taxon>
        <taxon>Candidatus Roizmaniibacteriota</taxon>
    </lineage>
</organism>